<dbReference type="InterPro" id="IPR022383">
    <property type="entry name" value="Lactate/malate_DH_C"/>
</dbReference>
<evidence type="ECO:0000256" key="7">
    <source>
        <dbReference type="HAMAP-Rule" id="MF_01517"/>
    </source>
</evidence>
<feature type="binding site" evidence="10">
    <location>
        <begin position="130"/>
        <end position="132"/>
    </location>
    <ligand>
        <name>NAD(+)</name>
        <dbReference type="ChEBI" id="CHEBI:57540"/>
    </ligand>
</feature>
<dbReference type="PIRSF" id="PIRSF000102">
    <property type="entry name" value="Lac_mal_DH"/>
    <property type="match status" value="1"/>
</dbReference>
<feature type="binding site" evidence="7 9">
    <location>
        <position position="163"/>
    </location>
    <ligand>
        <name>substrate</name>
    </ligand>
</feature>
<feature type="domain" description="Lactate/malate dehydrogenase C-terminal" evidence="13">
    <location>
        <begin position="157"/>
        <end position="325"/>
    </location>
</feature>
<keyword evidence="5 7" id="KW-0520">NAD</keyword>
<dbReference type="NCBIfam" id="NF003916">
    <property type="entry name" value="PRK05442.1"/>
    <property type="match status" value="1"/>
</dbReference>
<dbReference type="SUPFAM" id="SSF56327">
    <property type="entry name" value="LDH C-terminal domain-like"/>
    <property type="match status" value="1"/>
</dbReference>
<dbReference type="HOGENOM" id="CLU_040727_2_0_0"/>
<keyword evidence="15" id="KW-1185">Reference proteome</keyword>
<feature type="binding site" evidence="7">
    <location>
        <position position="113"/>
    </location>
    <ligand>
        <name>NAD(+)</name>
        <dbReference type="ChEBI" id="CHEBI:57540"/>
    </ligand>
</feature>
<feature type="binding site" evidence="7 9">
    <location>
        <position position="99"/>
    </location>
    <ligand>
        <name>substrate</name>
    </ligand>
</feature>
<evidence type="ECO:0000256" key="1">
    <source>
        <dbReference type="ARBA" id="ARBA00009613"/>
    </source>
</evidence>
<dbReference type="FunFam" id="3.40.50.720:FF:000010">
    <property type="entry name" value="Malate dehydrogenase"/>
    <property type="match status" value="1"/>
</dbReference>
<comment type="similarity">
    <text evidence="1 7">Belongs to the LDH/MDH superfamily. MDH type 2 family.</text>
</comment>
<accession>E8R3A5</accession>
<dbReference type="PANTHER" id="PTHR23382">
    <property type="entry name" value="MALATE DEHYDROGENASE"/>
    <property type="match status" value="1"/>
</dbReference>
<feature type="binding site" evidence="7 9">
    <location>
        <position position="132"/>
    </location>
    <ligand>
        <name>substrate</name>
    </ligand>
</feature>
<evidence type="ECO:0000256" key="10">
    <source>
        <dbReference type="PIRSR" id="PIRSR000102-3"/>
    </source>
</evidence>
<dbReference type="InterPro" id="IPR001236">
    <property type="entry name" value="Lactate/malate_DH_N"/>
</dbReference>
<dbReference type="OrthoDB" id="9802969at2"/>
<feature type="binding site" evidence="7 10">
    <location>
        <begin position="12"/>
        <end position="18"/>
    </location>
    <ligand>
        <name>NAD(+)</name>
        <dbReference type="ChEBI" id="CHEBI:57540"/>
    </ligand>
</feature>
<evidence type="ECO:0000256" key="6">
    <source>
        <dbReference type="ARBA" id="ARBA00048313"/>
    </source>
</evidence>
<evidence type="ECO:0000256" key="3">
    <source>
        <dbReference type="ARBA" id="ARBA00022532"/>
    </source>
</evidence>
<dbReference type="RefSeq" id="WP_013565903.1">
    <property type="nucleotide sequence ID" value="NC_014962.1"/>
</dbReference>
<dbReference type="FunFam" id="3.90.110.10:FF:000002">
    <property type="entry name" value="Malate dehydrogenase"/>
    <property type="match status" value="1"/>
</dbReference>
<reference evidence="14 15" key="1">
    <citation type="journal article" date="2011" name="Stand. Genomic Sci.">
        <title>Complete genome sequence of Isosphaera pallida type strain (IS1B).</title>
        <authorList>
            <consortium name="US DOE Joint Genome Institute (JGI-PGF)"/>
            <person name="Goker M."/>
            <person name="Cleland D."/>
            <person name="Saunders E."/>
            <person name="Lapidus A."/>
            <person name="Nolan M."/>
            <person name="Lucas S."/>
            <person name="Hammon N."/>
            <person name="Deshpande S."/>
            <person name="Cheng J.F."/>
            <person name="Tapia R."/>
            <person name="Han C."/>
            <person name="Goodwin L."/>
            <person name="Pitluck S."/>
            <person name="Liolios K."/>
            <person name="Pagani I."/>
            <person name="Ivanova N."/>
            <person name="Mavromatis K."/>
            <person name="Pati A."/>
            <person name="Chen A."/>
            <person name="Palaniappan K."/>
            <person name="Land M."/>
            <person name="Hauser L."/>
            <person name="Chang Y.J."/>
            <person name="Jeffries C.D."/>
            <person name="Detter J.C."/>
            <person name="Beck B."/>
            <person name="Woyke T."/>
            <person name="Bristow J."/>
            <person name="Eisen J.A."/>
            <person name="Markowitz V."/>
            <person name="Hugenholtz P."/>
            <person name="Kyrpides N.C."/>
            <person name="Klenk H.P."/>
        </authorList>
    </citation>
    <scope>NUCLEOTIDE SEQUENCE [LARGE SCALE GENOMIC DNA]</scope>
    <source>
        <strain evidence="15">ATCC 43644 / DSM 9630 / IS1B</strain>
    </source>
</reference>
<dbReference type="NCBIfam" id="TIGR01759">
    <property type="entry name" value="MalateDH-SF1"/>
    <property type="match status" value="1"/>
</dbReference>
<dbReference type="Pfam" id="PF02866">
    <property type="entry name" value="Ldh_1_C"/>
    <property type="match status" value="1"/>
</dbReference>
<dbReference type="SUPFAM" id="SSF51735">
    <property type="entry name" value="NAD(P)-binding Rossmann-fold domains"/>
    <property type="match status" value="1"/>
</dbReference>
<dbReference type="STRING" id="575540.Isop_3050"/>
<feature type="active site" description="Proton acceptor" evidence="7 8">
    <location>
        <position position="188"/>
    </location>
</feature>
<dbReference type="InterPro" id="IPR015955">
    <property type="entry name" value="Lactate_DH/Glyco_Ohase_4_C"/>
</dbReference>
<comment type="caution">
    <text evidence="7">Lacks conserved residue(s) required for the propagation of feature annotation.</text>
</comment>
<dbReference type="GO" id="GO:0006099">
    <property type="term" value="P:tricarboxylic acid cycle"/>
    <property type="evidence" value="ECO:0007669"/>
    <property type="project" value="UniProtKB-UniRule"/>
</dbReference>
<dbReference type="GO" id="GO:0006108">
    <property type="term" value="P:malate metabolic process"/>
    <property type="evidence" value="ECO:0007669"/>
    <property type="project" value="InterPro"/>
</dbReference>
<keyword evidence="4 7" id="KW-0560">Oxidoreductase</keyword>
<comment type="catalytic activity">
    <reaction evidence="6 7 11">
        <text>(S)-malate + NAD(+) = oxaloacetate + NADH + H(+)</text>
        <dbReference type="Rhea" id="RHEA:21432"/>
        <dbReference type="ChEBI" id="CHEBI:15378"/>
        <dbReference type="ChEBI" id="CHEBI:15589"/>
        <dbReference type="ChEBI" id="CHEBI:16452"/>
        <dbReference type="ChEBI" id="CHEBI:57540"/>
        <dbReference type="ChEBI" id="CHEBI:57945"/>
        <dbReference type="EC" id="1.1.1.37"/>
    </reaction>
</comment>
<evidence type="ECO:0000259" key="12">
    <source>
        <dbReference type="Pfam" id="PF00056"/>
    </source>
</evidence>
<dbReference type="CDD" id="cd01338">
    <property type="entry name" value="MDH_chloroplast-like"/>
    <property type="match status" value="1"/>
</dbReference>
<evidence type="ECO:0000256" key="5">
    <source>
        <dbReference type="ARBA" id="ARBA00023027"/>
    </source>
</evidence>
<gene>
    <name evidence="7" type="primary">mdh</name>
    <name evidence="14" type="ordered locus">Isop_3050</name>
</gene>
<dbReference type="Pfam" id="PF00056">
    <property type="entry name" value="Ldh_1_N"/>
    <property type="match status" value="1"/>
</dbReference>
<dbReference type="PROSITE" id="PS00068">
    <property type="entry name" value="MDH"/>
    <property type="match status" value="1"/>
</dbReference>
<dbReference type="KEGG" id="ipa:Isop_3050"/>
<feature type="binding site" evidence="7 10">
    <location>
        <position position="106"/>
    </location>
    <ligand>
        <name>NAD(+)</name>
        <dbReference type="ChEBI" id="CHEBI:57540"/>
    </ligand>
</feature>
<dbReference type="Gene3D" id="3.90.110.10">
    <property type="entry name" value="Lactate dehydrogenase/glycoside hydrolase, family 4, C-terminal"/>
    <property type="match status" value="1"/>
</dbReference>
<feature type="binding site" evidence="7 9">
    <location>
        <position position="93"/>
    </location>
    <ligand>
        <name>substrate</name>
    </ligand>
</feature>
<evidence type="ECO:0000256" key="11">
    <source>
        <dbReference type="RuleBase" id="RU000422"/>
    </source>
</evidence>
<evidence type="ECO:0000259" key="13">
    <source>
        <dbReference type="Pfam" id="PF02866"/>
    </source>
</evidence>
<evidence type="ECO:0000313" key="15">
    <source>
        <dbReference type="Proteomes" id="UP000008631"/>
    </source>
</evidence>
<dbReference type="InParanoid" id="E8R3A5"/>
<evidence type="ECO:0000313" key="14">
    <source>
        <dbReference type="EMBL" id="ADV63615.1"/>
    </source>
</evidence>
<evidence type="ECO:0000256" key="9">
    <source>
        <dbReference type="PIRSR" id="PIRSR000102-2"/>
    </source>
</evidence>
<comment type="function">
    <text evidence="7">Catalyzes the reversible oxidation of malate to oxaloacetate.</text>
</comment>
<dbReference type="EC" id="1.1.1.37" evidence="2 7"/>
<dbReference type="InterPro" id="IPR001557">
    <property type="entry name" value="L-lactate/malate_DH"/>
</dbReference>
<dbReference type="Gene3D" id="3.40.50.720">
    <property type="entry name" value="NAD(P)-binding Rossmann-like Domain"/>
    <property type="match status" value="1"/>
</dbReference>
<dbReference type="eggNOG" id="COG0039">
    <property type="taxonomic scope" value="Bacteria"/>
</dbReference>
<feature type="domain" description="Lactate/malate dehydrogenase N-terminal" evidence="12">
    <location>
        <begin position="6"/>
        <end position="149"/>
    </location>
</feature>
<dbReference type="HAMAP" id="MF_01517">
    <property type="entry name" value="Malate_dehydrog_2"/>
    <property type="match status" value="1"/>
</dbReference>
<evidence type="ECO:0000256" key="4">
    <source>
        <dbReference type="ARBA" id="ARBA00023002"/>
    </source>
</evidence>
<evidence type="ECO:0000256" key="8">
    <source>
        <dbReference type="PIRSR" id="PIRSR000102-1"/>
    </source>
</evidence>
<dbReference type="InterPro" id="IPR010945">
    <property type="entry name" value="Malate_DH_type2"/>
</dbReference>
<organism evidence="14 15">
    <name type="scientific">Isosphaera pallida (strain ATCC 43644 / DSM 9630 / IS1B)</name>
    <dbReference type="NCBI Taxonomy" id="575540"/>
    <lineage>
        <taxon>Bacteria</taxon>
        <taxon>Pseudomonadati</taxon>
        <taxon>Planctomycetota</taxon>
        <taxon>Planctomycetia</taxon>
        <taxon>Isosphaerales</taxon>
        <taxon>Isosphaeraceae</taxon>
        <taxon>Isosphaera</taxon>
    </lineage>
</organism>
<protein>
    <recommendedName>
        <fullName evidence="2 7">Malate dehydrogenase</fullName>
        <ecNumber evidence="2 7">1.1.1.37</ecNumber>
    </recommendedName>
</protein>
<dbReference type="Proteomes" id="UP000008631">
    <property type="component" value="Chromosome"/>
</dbReference>
<dbReference type="AlphaFoldDB" id="E8R3A5"/>
<dbReference type="InterPro" id="IPR001252">
    <property type="entry name" value="Malate_DH_AS"/>
</dbReference>
<evidence type="ECO:0000256" key="2">
    <source>
        <dbReference type="ARBA" id="ARBA00012995"/>
    </source>
</evidence>
<dbReference type="InterPro" id="IPR036291">
    <property type="entry name" value="NAD(P)-bd_dom_sf"/>
</dbReference>
<name>E8R3A5_ISOPI</name>
<dbReference type="GO" id="GO:0030060">
    <property type="term" value="F:L-malate dehydrogenase (NAD+) activity"/>
    <property type="evidence" value="ECO:0007669"/>
    <property type="project" value="UniProtKB-UniRule"/>
</dbReference>
<keyword evidence="3 7" id="KW-0816">Tricarboxylic acid cycle</keyword>
<dbReference type="EMBL" id="CP002353">
    <property type="protein sequence ID" value="ADV63615.1"/>
    <property type="molecule type" value="Genomic_DNA"/>
</dbReference>
<sequence>MSVSPIKVAITGAAGQIGYAMLFRIASGEVFGPNQPVALSLLEIPAALPSLQGTLMELEDCAFPLLAEVHAYDDAEAAFAGANWVILVGGMPRKDGMSRADLIRANGPIFTTQGKALNAAAAADVRVLVVANPCNTNCLIAKSHAPTIPSDRWFAMTRLDQNRAIAQLARKAGVGVGQVKKVAVWGNHSDTQYPDYGHAVINGQPATSVITDHDWFLNDFVPTVAKRGGAVIKARGASSAASAANAALDTIKSCITPTPADDWFSAGVFSNGNPYGIPEGLIYSMPLTTADGRTWNVVPGLELDGEARRRIEVSAQELLSERDTVHDLLGPAI</sequence>
<proteinExistence type="inferred from homology"/>